<dbReference type="Proteomes" id="UP000443153">
    <property type="component" value="Unassembled WGS sequence"/>
</dbReference>
<evidence type="ECO:0000313" key="2">
    <source>
        <dbReference type="Proteomes" id="UP000443153"/>
    </source>
</evidence>
<evidence type="ECO:0000313" key="1">
    <source>
        <dbReference type="EMBL" id="MRX65393.1"/>
    </source>
</evidence>
<name>A0A6I2MNF1_9FLAO</name>
<accession>A0A6I2MNF1</accession>
<dbReference type="RefSeq" id="WP_154368182.1">
    <property type="nucleotide sequence ID" value="NZ_WKJH01000024.1"/>
</dbReference>
<organism evidence="1 2">
    <name type="scientific">Maribacter luteus</name>
    <dbReference type="NCBI Taxonomy" id="2594478"/>
    <lineage>
        <taxon>Bacteria</taxon>
        <taxon>Pseudomonadati</taxon>
        <taxon>Bacteroidota</taxon>
        <taxon>Flavobacteriia</taxon>
        <taxon>Flavobacteriales</taxon>
        <taxon>Flavobacteriaceae</taxon>
        <taxon>Maribacter</taxon>
    </lineage>
</organism>
<gene>
    <name evidence="1" type="ORF">GJ691_14635</name>
</gene>
<sequence>MEVTPDKDLNGGSIGRIKTKIETNGNFELVGDIKQSNNTHLGWDVRHKQRFL</sequence>
<proteinExistence type="predicted"/>
<protein>
    <submittedName>
        <fullName evidence="1">Uncharacterized protein</fullName>
    </submittedName>
</protein>
<reference evidence="1 2" key="1">
    <citation type="submission" date="2019-11" db="EMBL/GenBank/DDBJ databases">
        <title>Maribacter lutea sp. nov., a marine bacterium isolated from intertidal sand.</title>
        <authorList>
            <person name="Liu A."/>
        </authorList>
    </citation>
    <scope>NUCLEOTIDE SEQUENCE [LARGE SCALE GENOMIC DNA]</scope>
    <source>
        <strain evidence="1 2">RZ05</strain>
    </source>
</reference>
<keyword evidence="2" id="KW-1185">Reference proteome</keyword>
<dbReference type="EMBL" id="WKJH01000024">
    <property type="protein sequence ID" value="MRX65393.1"/>
    <property type="molecule type" value="Genomic_DNA"/>
</dbReference>
<dbReference type="AlphaFoldDB" id="A0A6I2MNF1"/>
<comment type="caution">
    <text evidence="1">The sequence shown here is derived from an EMBL/GenBank/DDBJ whole genome shotgun (WGS) entry which is preliminary data.</text>
</comment>